<dbReference type="EMBL" id="JARK01001365">
    <property type="protein sequence ID" value="EYC17887.1"/>
    <property type="molecule type" value="Genomic_DNA"/>
</dbReference>
<reference evidence="2" key="1">
    <citation type="journal article" date="2015" name="Nat. Genet.">
        <title>The genome and transcriptome of the zoonotic hookworm Ancylostoma ceylanicum identify infection-specific gene families.</title>
        <authorList>
            <person name="Schwarz E.M."/>
            <person name="Hu Y."/>
            <person name="Antoshechkin I."/>
            <person name="Miller M.M."/>
            <person name="Sternberg P.W."/>
            <person name="Aroian R.V."/>
        </authorList>
    </citation>
    <scope>NUCLEOTIDE SEQUENCE</scope>
    <source>
        <strain evidence="2">HY135</strain>
    </source>
</reference>
<proteinExistence type="predicted"/>
<gene>
    <name evidence="1" type="primary">Acey_s0029.g1938</name>
    <name evidence="1" type="ORF">Y032_0029g1938</name>
</gene>
<comment type="caution">
    <text evidence="1">The sequence shown here is derived from an EMBL/GenBank/DDBJ whole genome shotgun (WGS) entry which is preliminary data.</text>
</comment>
<accession>A0A016UST1</accession>
<keyword evidence="2" id="KW-1185">Reference proteome</keyword>
<dbReference type="AlphaFoldDB" id="A0A016UST1"/>
<evidence type="ECO:0000313" key="2">
    <source>
        <dbReference type="Proteomes" id="UP000024635"/>
    </source>
</evidence>
<evidence type="ECO:0000313" key="1">
    <source>
        <dbReference type="EMBL" id="EYC17887.1"/>
    </source>
</evidence>
<protein>
    <submittedName>
        <fullName evidence="1">Uncharacterized protein</fullName>
    </submittedName>
</protein>
<name>A0A016UST1_9BILA</name>
<organism evidence="1 2">
    <name type="scientific">Ancylostoma ceylanicum</name>
    <dbReference type="NCBI Taxonomy" id="53326"/>
    <lineage>
        <taxon>Eukaryota</taxon>
        <taxon>Metazoa</taxon>
        <taxon>Ecdysozoa</taxon>
        <taxon>Nematoda</taxon>
        <taxon>Chromadorea</taxon>
        <taxon>Rhabditida</taxon>
        <taxon>Rhabditina</taxon>
        <taxon>Rhabditomorpha</taxon>
        <taxon>Strongyloidea</taxon>
        <taxon>Ancylostomatidae</taxon>
        <taxon>Ancylostomatinae</taxon>
        <taxon>Ancylostoma</taxon>
    </lineage>
</organism>
<dbReference type="OrthoDB" id="5873341at2759"/>
<dbReference type="Proteomes" id="UP000024635">
    <property type="component" value="Unassembled WGS sequence"/>
</dbReference>
<sequence length="163" mass="18182">MVFAPEDYEIRSNLAKAITLLTQRNELLVVVDTDPEVFEFYDQHSKADSMQASNSILAAFLIVREKKKKEEKKPAQIVRATAWSGFLNDSDFRAFSFANRWHISASDSVSFSTMPGSETTFSFRRGALGSCLSGSPDAFLRIPWSFHGESQQPSSSNATRTST</sequence>